<dbReference type="RefSeq" id="WP_328733530.1">
    <property type="nucleotide sequence ID" value="NZ_CP108038.1"/>
</dbReference>
<accession>A0ABZ1QRK8</accession>
<gene>
    <name evidence="1" type="ORF">OHT53_00160</name>
</gene>
<dbReference type="Pfam" id="PF06282">
    <property type="entry name" value="DUF1036"/>
    <property type="match status" value="1"/>
</dbReference>
<proteinExistence type="predicted"/>
<dbReference type="InterPro" id="IPR009380">
    <property type="entry name" value="DUF1036"/>
</dbReference>
<evidence type="ECO:0000313" key="1">
    <source>
        <dbReference type="EMBL" id="WUN84633.1"/>
    </source>
</evidence>
<keyword evidence="2" id="KW-1185">Reference proteome</keyword>
<sequence>MGLYFQNSTSKTVWFAYAYSNSGCASEGDPWSKTGWFMVTPHTDLKVRSGPVNGAKYFFFAENQDRSLSWAGELFTQLPDGAFDWCWTTGSSDSRLLGMRKVIVPVTSVNHTINVV</sequence>
<evidence type="ECO:0000313" key="2">
    <source>
        <dbReference type="Proteomes" id="UP001432071"/>
    </source>
</evidence>
<dbReference type="Proteomes" id="UP001432071">
    <property type="component" value="Chromosome"/>
</dbReference>
<reference evidence="1" key="1">
    <citation type="submission" date="2022-10" db="EMBL/GenBank/DDBJ databases">
        <title>The complete genomes of actinobacterial strains from the NBC collection.</title>
        <authorList>
            <person name="Joergensen T.S."/>
            <person name="Alvarez Arevalo M."/>
            <person name="Sterndorff E.B."/>
            <person name="Faurdal D."/>
            <person name="Vuksanovic O."/>
            <person name="Mourched A.-S."/>
            <person name="Charusanti P."/>
            <person name="Shaw S."/>
            <person name="Blin K."/>
            <person name="Weber T."/>
        </authorList>
    </citation>
    <scope>NUCLEOTIDE SEQUENCE</scope>
    <source>
        <strain evidence="1">NBC_00302</strain>
    </source>
</reference>
<dbReference type="GeneID" id="93759335"/>
<organism evidence="1 2">
    <name type="scientific">Streptomyces bobili</name>
    <dbReference type="NCBI Taxonomy" id="67280"/>
    <lineage>
        <taxon>Bacteria</taxon>
        <taxon>Bacillati</taxon>
        <taxon>Actinomycetota</taxon>
        <taxon>Actinomycetes</taxon>
        <taxon>Kitasatosporales</taxon>
        <taxon>Streptomycetaceae</taxon>
        <taxon>Streptomyces</taxon>
    </lineage>
</organism>
<protein>
    <submittedName>
        <fullName evidence="1">DUF1036 domain-containing protein</fullName>
    </submittedName>
</protein>
<dbReference type="EMBL" id="CP108038">
    <property type="protein sequence ID" value="WUN84633.1"/>
    <property type="molecule type" value="Genomic_DNA"/>
</dbReference>
<name>A0ABZ1QRK8_9ACTN</name>